<comment type="caution">
    <text evidence="1">The sequence shown here is derived from an EMBL/GenBank/DDBJ whole genome shotgun (WGS) entry which is preliminary data.</text>
</comment>
<dbReference type="EMBL" id="ACDY02000007">
    <property type="protein sequence ID" value="EEZ71474.1"/>
    <property type="molecule type" value="Genomic_DNA"/>
</dbReference>
<accession>D0W3S6</accession>
<organism evidence="1 2">
    <name type="scientific">Neisseria cinerea ATCC 14685</name>
    <dbReference type="NCBI Taxonomy" id="546262"/>
    <lineage>
        <taxon>Bacteria</taxon>
        <taxon>Pseudomonadati</taxon>
        <taxon>Pseudomonadota</taxon>
        <taxon>Betaproteobacteria</taxon>
        <taxon>Neisseriales</taxon>
        <taxon>Neisseriaceae</taxon>
        <taxon>Neisseria</taxon>
    </lineage>
</organism>
<sequence>MFLNSRTRLGQRRVLYDRNRFRRHRVSCRPNRFPDTKASFSGGKLYQHAKIQ</sequence>
<reference evidence="1 2" key="1">
    <citation type="submission" date="2009-10" db="EMBL/GenBank/DDBJ databases">
        <authorList>
            <person name="Weinstock G."/>
            <person name="Sodergren E."/>
            <person name="Clifton S."/>
            <person name="Fulton L."/>
            <person name="Fulton B."/>
            <person name="Courtney L."/>
            <person name="Fronick C."/>
            <person name="Harrison M."/>
            <person name="Strong C."/>
            <person name="Farmer C."/>
            <person name="Delahaunty K."/>
            <person name="Markovic C."/>
            <person name="Hall O."/>
            <person name="Minx P."/>
            <person name="Tomlinson C."/>
            <person name="Mitreva M."/>
            <person name="Nelson J."/>
            <person name="Hou S."/>
            <person name="Wollam A."/>
            <person name="Pepin K.H."/>
            <person name="Johnson M."/>
            <person name="Bhonagiri V."/>
            <person name="Nash W.E."/>
            <person name="Warren W."/>
            <person name="Chinwalla A."/>
            <person name="Mardis E.R."/>
            <person name="Wilson R.K."/>
        </authorList>
    </citation>
    <scope>NUCLEOTIDE SEQUENCE [LARGE SCALE GENOMIC DNA]</scope>
    <source>
        <strain evidence="1 2">ATCC 14685</strain>
    </source>
</reference>
<gene>
    <name evidence="1" type="ORF">NEICINOT_04317</name>
</gene>
<proteinExistence type="predicted"/>
<dbReference type="Proteomes" id="UP000003294">
    <property type="component" value="Unassembled WGS sequence"/>
</dbReference>
<evidence type="ECO:0000313" key="1">
    <source>
        <dbReference type="EMBL" id="EEZ71474.1"/>
    </source>
</evidence>
<evidence type="ECO:0000313" key="2">
    <source>
        <dbReference type="Proteomes" id="UP000003294"/>
    </source>
</evidence>
<dbReference type="STRING" id="546262.NEICINOT_04317"/>
<dbReference type="AlphaFoldDB" id="D0W3S6"/>
<name>D0W3S6_NEICI</name>
<protein>
    <submittedName>
        <fullName evidence="1">Uncharacterized protein</fullName>
    </submittedName>
</protein>